<dbReference type="Pfam" id="PF04970">
    <property type="entry name" value="LRAT"/>
    <property type="match status" value="1"/>
</dbReference>
<dbReference type="PROSITE" id="PS51934">
    <property type="entry name" value="LRAT"/>
    <property type="match status" value="1"/>
</dbReference>
<evidence type="ECO:0000256" key="2">
    <source>
        <dbReference type="ARBA" id="ARBA00022679"/>
    </source>
</evidence>
<dbReference type="OMA" id="TSMMATH"/>
<organism evidence="6 7">
    <name type="scientific">Pomacea canaliculata</name>
    <name type="common">Golden apple snail</name>
    <dbReference type="NCBI Taxonomy" id="400727"/>
    <lineage>
        <taxon>Eukaryota</taxon>
        <taxon>Metazoa</taxon>
        <taxon>Spiralia</taxon>
        <taxon>Lophotrochozoa</taxon>
        <taxon>Mollusca</taxon>
        <taxon>Gastropoda</taxon>
        <taxon>Caenogastropoda</taxon>
        <taxon>Architaenioglossa</taxon>
        <taxon>Ampullarioidea</taxon>
        <taxon>Ampullariidae</taxon>
        <taxon>Pomacea</taxon>
    </lineage>
</organism>
<sequence>MTNSKEFSLNHELVLELELGDIVEFPRENYSHFGIYVGDGNVIHALAEDTIIAVCGKALSRVSYASSSSSGITMKTFIKGTVIQQNFFDVAKKSVAKKNNLLDGKIKPLSPKKIVEKAKSMMEKSCDYDLLKTNCEHFATWCRYGIGYSKQTNSFCLNAFPPSIEEAIPDTRDFM</sequence>
<dbReference type="SUPFAM" id="SSF54001">
    <property type="entry name" value="Cysteine proteinases"/>
    <property type="match status" value="1"/>
</dbReference>
<dbReference type="PANTHER" id="PTHR13943:SF77">
    <property type="entry name" value="LRAT DOMAIN-CONTAINING PROTEIN"/>
    <property type="match status" value="1"/>
</dbReference>
<proteinExistence type="inferred from homology"/>
<evidence type="ECO:0000256" key="1">
    <source>
        <dbReference type="ARBA" id="ARBA00007824"/>
    </source>
</evidence>
<feature type="domain" description="LRAT" evidence="5">
    <location>
        <begin position="22"/>
        <end position="151"/>
    </location>
</feature>
<evidence type="ECO:0000313" key="7">
    <source>
        <dbReference type="Proteomes" id="UP000245119"/>
    </source>
</evidence>
<dbReference type="Gene3D" id="3.90.1720.10">
    <property type="entry name" value="endopeptidase domain like (from Nostoc punctiforme)"/>
    <property type="match status" value="1"/>
</dbReference>
<dbReference type="InterPro" id="IPR038765">
    <property type="entry name" value="Papain-like_cys_pep_sf"/>
</dbReference>
<dbReference type="Proteomes" id="UP000245119">
    <property type="component" value="Linkage Group LG11"/>
</dbReference>
<dbReference type="OrthoDB" id="10051797at2759"/>
<evidence type="ECO:0000256" key="4">
    <source>
        <dbReference type="ARBA" id="ARBA00023098"/>
    </source>
</evidence>
<dbReference type="GO" id="GO:0016410">
    <property type="term" value="F:N-acyltransferase activity"/>
    <property type="evidence" value="ECO:0007669"/>
    <property type="project" value="TreeGrafter"/>
</dbReference>
<keyword evidence="4" id="KW-0443">Lipid metabolism</keyword>
<name>A0A2T7NMV6_POMCA</name>
<comment type="caution">
    <text evidence="6">The sequence shown here is derived from an EMBL/GenBank/DDBJ whole genome shotgun (WGS) entry which is preliminary data.</text>
</comment>
<evidence type="ECO:0000313" key="6">
    <source>
        <dbReference type="EMBL" id="PVD22498.1"/>
    </source>
</evidence>
<dbReference type="EMBL" id="PZQS01000011">
    <property type="protein sequence ID" value="PVD22498.1"/>
    <property type="molecule type" value="Genomic_DNA"/>
</dbReference>
<keyword evidence="3" id="KW-0378">Hydrolase</keyword>
<dbReference type="InterPro" id="IPR051496">
    <property type="entry name" value="H-rev107_PLA/AT"/>
</dbReference>
<accession>A0A2T7NMV6</accession>
<dbReference type="GO" id="GO:0008970">
    <property type="term" value="F:phospholipase A1 activity"/>
    <property type="evidence" value="ECO:0007669"/>
    <property type="project" value="TreeGrafter"/>
</dbReference>
<gene>
    <name evidence="6" type="ORF">C0Q70_18312</name>
</gene>
<dbReference type="PANTHER" id="PTHR13943">
    <property type="entry name" value="HRAS-LIKE SUPPRESSOR - RELATED"/>
    <property type="match status" value="1"/>
</dbReference>
<comment type="similarity">
    <text evidence="1">Belongs to the H-rev107 family.</text>
</comment>
<keyword evidence="7" id="KW-1185">Reference proteome</keyword>
<evidence type="ECO:0000256" key="3">
    <source>
        <dbReference type="ARBA" id="ARBA00022801"/>
    </source>
</evidence>
<reference evidence="6 7" key="1">
    <citation type="submission" date="2018-04" db="EMBL/GenBank/DDBJ databases">
        <title>The genome of golden apple snail Pomacea canaliculata provides insight into stress tolerance and invasive adaptation.</title>
        <authorList>
            <person name="Liu C."/>
            <person name="Liu B."/>
            <person name="Ren Y."/>
            <person name="Zhang Y."/>
            <person name="Wang H."/>
            <person name="Li S."/>
            <person name="Jiang F."/>
            <person name="Yin L."/>
            <person name="Zhang G."/>
            <person name="Qian W."/>
            <person name="Fan W."/>
        </authorList>
    </citation>
    <scope>NUCLEOTIDE SEQUENCE [LARGE SCALE GENOMIC DNA]</scope>
    <source>
        <strain evidence="6">SZHN2017</strain>
        <tissue evidence="6">Muscle</tissue>
    </source>
</reference>
<dbReference type="STRING" id="400727.A0A2T7NMV6"/>
<dbReference type="GO" id="GO:0005737">
    <property type="term" value="C:cytoplasm"/>
    <property type="evidence" value="ECO:0007669"/>
    <property type="project" value="TreeGrafter"/>
</dbReference>
<dbReference type="AlphaFoldDB" id="A0A2T7NMV6"/>
<evidence type="ECO:0000259" key="5">
    <source>
        <dbReference type="PROSITE" id="PS51934"/>
    </source>
</evidence>
<dbReference type="InterPro" id="IPR007053">
    <property type="entry name" value="LRAT_dom"/>
</dbReference>
<protein>
    <recommendedName>
        <fullName evidence="5">LRAT domain-containing protein</fullName>
    </recommendedName>
</protein>
<dbReference type="GO" id="GO:0070292">
    <property type="term" value="P:N-acylphosphatidylethanolamine metabolic process"/>
    <property type="evidence" value="ECO:0007669"/>
    <property type="project" value="TreeGrafter"/>
</dbReference>
<keyword evidence="2" id="KW-0808">Transferase</keyword>
<dbReference type="GO" id="GO:0004623">
    <property type="term" value="F:phospholipase A2 activity"/>
    <property type="evidence" value="ECO:0007669"/>
    <property type="project" value="TreeGrafter"/>
</dbReference>